<comment type="caution">
    <text evidence="3">The sequence shown here is derived from an EMBL/GenBank/DDBJ whole genome shotgun (WGS) entry which is preliminary data.</text>
</comment>
<dbReference type="EMBL" id="JBHTLK010000252">
    <property type="protein sequence ID" value="MFD1151564.1"/>
    <property type="molecule type" value="Genomic_DNA"/>
</dbReference>
<name>A0ABW3R3B7_9PSEU</name>
<evidence type="ECO:0000259" key="2">
    <source>
        <dbReference type="Pfam" id="PF13672"/>
    </source>
</evidence>
<evidence type="ECO:0000313" key="3">
    <source>
        <dbReference type="EMBL" id="MFD1151564.1"/>
    </source>
</evidence>
<dbReference type="Gene3D" id="3.60.40.10">
    <property type="entry name" value="PPM-type phosphatase domain"/>
    <property type="match status" value="1"/>
</dbReference>
<feature type="domain" description="PPM-type phosphatase" evidence="2">
    <location>
        <begin position="238"/>
        <end position="431"/>
    </location>
</feature>
<proteinExistence type="predicted"/>
<feature type="compositionally biased region" description="Low complexity" evidence="1">
    <location>
        <begin position="80"/>
        <end position="98"/>
    </location>
</feature>
<dbReference type="Proteomes" id="UP001597168">
    <property type="component" value="Unassembled WGS sequence"/>
</dbReference>
<protein>
    <submittedName>
        <fullName evidence="3">Protein phosphatase 2C domain-containing protein</fullName>
    </submittedName>
</protein>
<gene>
    <name evidence="3" type="ORF">ACFQ3T_30900</name>
</gene>
<feature type="compositionally biased region" description="Pro residues" evidence="1">
    <location>
        <begin position="68"/>
        <end position="79"/>
    </location>
</feature>
<dbReference type="InterPro" id="IPR001932">
    <property type="entry name" value="PPM-type_phosphatase-like_dom"/>
</dbReference>
<feature type="compositionally biased region" description="Low complexity" evidence="1">
    <location>
        <begin position="22"/>
        <end position="36"/>
    </location>
</feature>
<organism evidence="3 4">
    <name type="scientific">Saccharothrix hoggarensis</name>
    <dbReference type="NCBI Taxonomy" id="913853"/>
    <lineage>
        <taxon>Bacteria</taxon>
        <taxon>Bacillati</taxon>
        <taxon>Actinomycetota</taxon>
        <taxon>Actinomycetes</taxon>
        <taxon>Pseudonocardiales</taxon>
        <taxon>Pseudonocardiaceae</taxon>
        <taxon>Saccharothrix</taxon>
    </lineage>
</organism>
<dbReference type="Pfam" id="PF13672">
    <property type="entry name" value="PP2C_2"/>
    <property type="match status" value="1"/>
</dbReference>
<dbReference type="SUPFAM" id="SSF81606">
    <property type="entry name" value="PP2C-like"/>
    <property type="match status" value="1"/>
</dbReference>
<sequence>MFDRVFGRFFGTPGPVDGTHAVTPPRGVPPVGQQGVAHERDRGLDAGVGKTRSPWSAERPPQGGPLQSGPPPGGLPPAGLPQSGLSQSGLSQSGLPQSKPAPSTWPANVPSGRSRVEPYDQMAPPTDQFPHRSHPKGRQTTPLAVSPPEPPPALPPALPPAGPAKPTRDPVRDFTAADPALMVPPVLGGSPKAARLPWYLPVEPSQPGLAADEVRLGDHDVRAAFAAGPDHRCTEPATARQDAYRLGRDAAGRHLVVAVADGMSAAARSDIGATVAVRAAVDLVRRQLDAGRHPEELDFVDLFTTVAKHVVGAATQLGCEPDEVLTALIVAVVPTGPTGPGGERRVRLASLADVSAWLRHGSRWVRQAGAEKHGLDRNALDAFLPHHARSVVVESADVPPGGVLAVLTDGVGDVISDSTAGARWFAERWRRPPNLASFLLDVNFEGPGQLDDRTAVVVWCGGRG</sequence>
<dbReference type="RefSeq" id="WP_380728682.1">
    <property type="nucleotide sequence ID" value="NZ_JBHTLK010000252.1"/>
</dbReference>
<dbReference type="InterPro" id="IPR036457">
    <property type="entry name" value="PPM-type-like_dom_sf"/>
</dbReference>
<reference evidence="4" key="1">
    <citation type="journal article" date="2019" name="Int. J. Syst. Evol. Microbiol.">
        <title>The Global Catalogue of Microorganisms (GCM) 10K type strain sequencing project: providing services to taxonomists for standard genome sequencing and annotation.</title>
        <authorList>
            <consortium name="The Broad Institute Genomics Platform"/>
            <consortium name="The Broad Institute Genome Sequencing Center for Infectious Disease"/>
            <person name="Wu L."/>
            <person name="Ma J."/>
        </authorList>
    </citation>
    <scope>NUCLEOTIDE SEQUENCE [LARGE SCALE GENOMIC DNA]</scope>
    <source>
        <strain evidence="4">CCUG 60214</strain>
    </source>
</reference>
<feature type="region of interest" description="Disordered" evidence="1">
    <location>
        <begin position="1"/>
        <end position="172"/>
    </location>
</feature>
<evidence type="ECO:0000256" key="1">
    <source>
        <dbReference type="SAM" id="MobiDB-lite"/>
    </source>
</evidence>
<feature type="compositionally biased region" description="Pro residues" evidence="1">
    <location>
        <begin position="145"/>
        <end position="163"/>
    </location>
</feature>
<accession>A0ABW3R3B7</accession>
<evidence type="ECO:0000313" key="4">
    <source>
        <dbReference type="Proteomes" id="UP001597168"/>
    </source>
</evidence>
<keyword evidence="4" id="KW-1185">Reference proteome</keyword>